<dbReference type="AlphaFoldDB" id="A6ICU3"/>
<sequence length="107" mass="11947">MFIWNMFQFSGNESTAHLQISLKDSLSLTKQKVNSAPSCSKQARVLCAVTRKATAAVQWPLSSTSTNALPTHGKESHLVRNCLHLRCVAFNSESQRMEVTTVYTQIF</sequence>
<name>A6ICU3_RAT</name>
<evidence type="ECO:0000313" key="2">
    <source>
        <dbReference type="Proteomes" id="UP000234681"/>
    </source>
</evidence>
<evidence type="ECO:0000313" key="1">
    <source>
        <dbReference type="EMBL" id="EDM09554.1"/>
    </source>
</evidence>
<dbReference type="EMBL" id="CH473958">
    <property type="protein sequence ID" value="EDM09554.1"/>
    <property type="molecule type" value="Genomic_DNA"/>
</dbReference>
<gene>
    <name evidence="1" type="ORF">rCG_46356</name>
</gene>
<reference evidence="1 2" key="1">
    <citation type="submission" date="2005-09" db="EMBL/GenBank/DDBJ databases">
        <authorList>
            <person name="Mural R.J."/>
            <person name="Li P.W."/>
            <person name="Adams M.D."/>
            <person name="Amanatides P.G."/>
            <person name="Baden-Tillson H."/>
            <person name="Barnstead M."/>
            <person name="Chin S.H."/>
            <person name="Dew I."/>
            <person name="Evans C.A."/>
            <person name="Ferriera S."/>
            <person name="Flanigan M."/>
            <person name="Fosler C."/>
            <person name="Glodek A."/>
            <person name="Gu Z."/>
            <person name="Holt R.A."/>
            <person name="Jennings D."/>
            <person name="Kraft C.L."/>
            <person name="Lu F."/>
            <person name="Nguyen T."/>
            <person name="Nusskern D.R."/>
            <person name="Pfannkoch C.M."/>
            <person name="Sitter C."/>
            <person name="Sutton G.G."/>
            <person name="Venter J.C."/>
            <person name="Wang Z."/>
            <person name="Woodage T."/>
            <person name="Zheng X.H."/>
            <person name="Zhong F."/>
        </authorList>
    </citation>
    <scope>NUCLEOTIDE SEQUENCE [LARGE SCALE GENOMIC DNA]</scope>
    <source>
        <strain>BN</strain>
        <strain evidence="2">Sprague-Dawley</strain>
    </source>
</reference>
<organism evidence="1 2">
    <name type="scientific">Rattus norvegicus</name>
    <name type="common">Rat</name>
    <dbReference type="NCBI Taxonomy" id="10116"/>
    <lineage>
        <taxon>Eukaryota</taxon>
        <taxon>Metazoa</taxon>
        <taxon>Chordata</taxon>
        <taxon>Craniata</taxon>
        <taxon>Vertebrata</taxon>
        <taxon>Euteleostomi</taxon>
        <taxon>Mammalia</taxon>
        <taxon>Eutheria</taxon>
        <taxon>Euarchontoglires</taxon>
        <taxon>Glires</taxon>
        <taxon>Rodentia</taxon>
        <taxon>Myomorpha</taxon>
        <taxon>Muroidea</taxon>
        <taxon>Muridae</taxon>
        <taxon>Murinae</taxon>
        <taxon>Rattus</taxon>
    </lineage>
</organism>
<accession>A6ICU3</accession>
<dbReference type="Proteomes" id="UP000234681">
    <property type="component" value="Chromosome 13"/>
</dbReference>
<proteinExistence type="predicted"/>
<protein>
    <submittedName>
        <fullName evidence="1">RCG46356</fullName>
    </submittedName>
</protein>